<reference evidence="2" key="1">
    <citation type="submission" date="2021-06" db="EMBL/GenBank/DDBJ databases">
        <authorList>
            <person name="Hodson N. C."/>
            <person name="Mongue J. A."/>
            <person name="Jaron S. K."/>
        </authorList>
    </citation>
    <scope>NUCLEOTIDE SEQUENCE</scope>
</reference>
<dbReference type="Proteomes" id="UP000708208">
    <property type="component" value="Unassembled WGS sequence"/>
</dbReference>
<proteinExistence type="predicted"/>
<protein>
    <submittedName>
        <fullName evidence="2">Uncharacterized protein</fullName>
    </submittedName>
</protein>
<comment type="caution">
    <text evidence="2">The sequence shown here is derived from an EMBL/GenBank/DDBJ whole genome shotgun (WGS) entry which is preliminary data.</text>
</comment>
<evidence type="ECO:0000313" key="3">
    <source>
        <dbReference type="Proteomes" id="UP000708208"/>
    </source>
</evidence>
<name>A0A8J2PDB2_9HEXA</name>
<accession>A0A8J2PDB2</accession>
<keyword evidence="3" id="KW-1185">Reference proteome</keyword>
<evidence type="ECO:0000256" key="1">
    <source>
        <dbReference type="SAM" id="MobiDB-lite"/>
    </source>
</evidence>
<feature type="region of interest" description="Disordered" evidence="1">
    <location>
        <begin position="164"/>
        <end position="202"/>
    </location>
</feature>
<dbReference type="AlphaFoldDB" id="A0A8J2PDB2"/>
<organism evidence="2 3">
    <name type="scientific">Allacma fusca</name>
    <dbReference type="NCBI Taxonomy" id="39272"/>
    <lineage>
        <taxon>Eukaryota</taxon>
        <taxon>Metazoa</taxon>
        <taxon>Ecdysozoa</taxon>
        <taxon>Arthropoda</taxon>
        <taxon>Hexapoda</taxon>
        <taxon>Collembola</taxon>
        <taxon>Symphypleona</taxon>
        <taxon>Sminthuridae</taxon>
        <taxon>Allacma</taxon>
    </lineage>
</organism>
<dbReference type="EMBL" id="CAJVCH010440904">
    <property type="protein sequence ID" value="CAG7819162.1"/>
    <property type="molecule type" value="Genomic_DNA"/>
</dbReference>
<gene>
    <name evidence="2" type="ORF">AFUS01_LOCUS29625</name>
</gene>
<sequence>MENSIDGGVDKSTAIQPGPRRYPEIKGEILERKEVTVRLISQMERKLRNDPTLDFLREESVRAARFYGCSPPITYQAQLYWVKTEFRDNIIPTESVLDNYRKVFLDTYLELARVNVHKGLPIQLYNLRRTPGIFTDYAPGTLMNDLEGKEVHWEPMKTQNEVIPTGSEVDLGPPSSSNSKDSVKEDGEPEAWIVRGEAMSIH</sequence>
<feature type="region of interest" description="Disordered" evidence="1">
    <location>
        <begin position="1"/>
        <end position="20"/>
    </location>
</feature>
<evidence type="ECO:0000313" key="2">
    <source>
        <dbReference type="EMBL" id="CAG7819162.1"/>
    </source>
</evidence>